<evidence type="ECO:0000256" key="2">
    <source>
        <dbReference type="ARBA" id="ARBA00022771"/>
    </source>
</evidence>
<accession>A0ABW2GED7</accession>
<dbReference type="Proteomes" id="UP001596413">
    <property type="component" value="Unassembled WGS sequence"/>
</dbReference>
<proteinExistence type="predicted"/>
<evidence type="ECO:0000256" key="4">
    <source>
        <dbReference type="PROSITE-ProRule" id="PRU00510"/>
    </source>
</evidence>
<dbReference type="PANTHER" id="PTHR33823">
    <property type="entry name" value="RNA POLYMERASE-BINDING TRANSCRIPTION FACTOR DKSA-RELATED"/>
    <property type="match status" value="1"/>
</dbReference>
<feature type="domain" description="Zinc finger DksA/TraR C4-type" evidence="5">
    <location>
        <begin position="106"/>
        <end position="136"/>
    </location>
</feature>
<evidence type="ECO:0000259" key="5">
    <source>
        <dbReference type="Pfam" id="PF01258"/>
    </source>
</evidence>
<feature type="zinc finger region" description="dksA C4-type" evidence="4">
    <location>
        <begin position="110"/>
        <end position="134"/>
    </location>
</feature>
<gene>
    <name evidence="6" type="ORF">ACFQLX_13265</name>
</gene>
<keyword evidence="3" id="KW-0862">Zinc</keyword>
<keyword evidence="7" id="KW-1185">Reference proteome</keyword>
<sequence length="141" mass="15414">MATIMDDESAQHAADEVRTGADGARYAAVHARLTAERDAVNARIEALDADYQAIVEANALVAVDDEHDPEGQSTAFERAHVASLLTLSRDQLEKLEAALERLAADDYGRCAECGRDIPVERLEIRPEATRCVRCAAAPRRR</sequence>
<dbReference type="RefSeq" id="WP_386414668.1">
    <property type="nucleotide sequence ID" value="NZ_JBHSZO010000018.1"/>
</dbReference>
<dbReference type="Gene3D" id="1.20.120.910">
    <property type="entry name" value="DksA, coiled-coil domain"/>
    <property type="match status" value="1"/>
</dbReference>
<keyword evidence="1" id="KW-0479">Metal-binding</keyword>
<name>A0ABW2GED7_9ACTN</name>
<evidence type="ECO:0000256" key="3">
    <source>
        <dbReference type="ARBA" id="ARBA00022833"/>
    </source>
</evidence>
<protein>
    <submittedName>
        <fullName evidence="6">TraR/DksA family transcriptional regulator</fullName>
    </submittedName>
</protein>
<dbReference type="PANTHER" id="PTHR33823:SF4">
    <property type="entry name" value="GENERAL STRESS PROTEIN 16O"/>
    <property type="match status" value="1"/>
</dbReference>
<keyword evidence="2" id="KW-0863">Zinc-finger</keyword>
<reference evidence="7" key="1">
    <citation type="journal article" date="2019" name="Int. J. Syst. Evol. Microbiol.">
        <title>The Global Catalogue of Microorganisms (GCM) 10K type strain sequencing project: providing services to taxonomists for standard genome sequencing and annotation.</title>
        <authorList>
            <consortium name="The Broad Institute Genomics Platform"/>
            <consortium name="The Broad Institute Genome Sequencing Center for Infectious Disease"/>
            <person name="Wu L."/>
            <person name="Ma J."/>
        </authorList>
    </citation>
    <scope>NUCLEOTIDE SEQUENCE [LARGE SCALE GENOMIC DNA]</scope>
    <source>
        <strain evidence="7">CGMCC 1.13681</strain>
    </source>
</reference>
<dbReference type="SUPFAM" id="SSF57716">
    <property type="entry name" value="Glucocorticoid receptor-like (DNA-binding domain)"/>
    <property type="match status" value="1"/>
</dbReference>
<dbReference type="PROSITE" id="PS51128">
    <property type="entry name" value="ZF_DKSA_2"/>
    <property type="match status" value="1"/>
</dbReference>
<dbReference type="EMBL" id="JBHSZO010000018">
    <property type="protein sequence ID" value="MFC7219128.1"/>
    <property type="molecule type" value="Genomic_DNA"/>
</dbReference>
<dbReference type="InterPro" id="IPR000962">
    <property type="entry name" value="Znf_DskA_TraR"/>
</dbReference>
<dbReference type="Pfam" id="PF01258">
    <property type="entry name" value="zf-dskA_traR"/>
    <property type="match status" value="1"/>
</dbReference>
<organism evidence="6 7">
    <name type="scientific">Streptomyces polyrhachis</name>
    <dbReference type="NCBI Taxonomy" id="1282885"/>
    <lineage>
        <taxon>Bacteria</taxon>
        <taxon>Bacillati</taxon>
        <taxon>Actinomycetota</taxon>
        <taxon>Actinomycetes</taxon>
        <taxon>Kitasatosporales</taxon>
        <taxon>Streptomycetaceae</taxon>
        <taxon>Streptomyces</taxon>
    </lineage>
</organism>
<evidence type="ECO:0000256" key="1">
    <source>
        <dbReference type="ARBA" id="ARBA00022723"/>
    </source>
</evidence>
<evidence type="ECO:0000313" key="6">
    <source>
        <dbReference type="EMBL" id="MFC7219128.1"/>
    </source>
</evidence>
<evidence type="ECO:0000313" key="7">
    <source>
        <dbReference type="Proteomes" id="UP001596413"/>
    </source>
</evidence>
<comment type="caution">
    <text evidence="6">The sequence shown here is derived from an EMBL/GenBank/DDBJ whole genome shotgun (WGS) entry which is preliminary data.</text>
</comment>